<sequence>MARNDKTFKYNKTIQSLSYMHIFPSRELFARAPVCVVWCYQYALRTLRVPKDCSKAASRTIVLHIYSYETFCICMYVWMVVGVWVTEVLTYTYTMYRAAAGGQPIAFVCQNNARKKRKRNLTHNKYVISKHGTTSPLAPNAPNVFTKCLCIVLFHHRPLFTLLTAIAGAVDVISCVLAFLSNGCAFLIRSRSRTVFWKHIYKYRICDNLLLRITKNTNSVLKRKTYPCQPGRQKKKLLTIIEWLKKKSTNTHDQ</sequence>
<evidence type="ECO:0000256" key="1">
    <source>
        <dbReference type="SAM" id="Phobius"/>
    </source>
</evidence>
<keyword evidence="3" id="KW-1185">Reference proteome</keyword>
<accession>A0A811U558</accession>
<keyword evidence="1" id="KW-0812">Transmembrane</keyword>
<feature type="transmembrane region" description="Helical" evidence="1">
    <location>
        <begin position="162"/>
        <end position="188"/>
    </location>
</feature>
<dbReference type="AlphaFoldDB" id="A0A811U558"/>
<protein>
    <submittedName>
        <fullName evidence="2">(Mediterranean fruit fly) hypothetical protein</fullName>
    </submittedName>
</protein>
<keyword evidence="1" id="KW-0472">Membrane</keyword>
<organism evidence="2 3">
    <name type="scientific">Ceratitis capitata</name>
    <name type="common">Mediterranean fruit fly</name>
    <name type="synonym">Tephritis capitata</name>
    <dbReference type="NCBI Taxonomy" id="7213"/>
    <lineage>
        <taxon>Eukaryota</taxon>
        <taxon>Metazoa</taxon>
        <taxon>Ecdysozoa</taxon>
        <taxon>Arthropoda</taxon>
        <taxon>Hexapoda</taxon>
        <taxon>Insecta</taxon>
        <taxon>Pterygota</taxon>
        <taxon>Neoptera</taxon>
        <taxon>Endopterygota</taxon>
        <taxon>Diptera</taxon>
        <taxon>Brachycera</taxon>
        <taxon>Muscomorpha</taxon>
        <taxon>Tephritoidea</taxon>
        <taxon>Tephritidae</taxon>
        <taxon>Ceratitis</taxon>
        <taxon>Ceratitis</taxon>
    </lineage>
</organism>
<proteinExistence type="predicted"/>
<dbReference type="EMBL" id="CAJHJT010000001">
    <property type="protein sequence ID" value="CAD6994124.1"/>
    <property type="molecule type" value="Genomic_DNA"/>
</dbReference>
<reference evidence="2" key="1">
    <citation type="submission" date="2020-11" db="EMBL/GenBank/DDBJ databases">
        <authorList>
            <person name="Whitehead M."/>
        </authorList>
    </citation>
    <scope>NUCLEOTIDE SEQUENCE</scope>
    <source>
        <strain evidence="2">EGII</strain>
    </source>
</reference>
<gene>
    <name evidence="2" type="ORF">CCAP1982_LOCUS2890</name>
</gene>
<name>A0A811U558_CERCA</name>
<feature type="transmembrane region" description="Helical" evidence="1">
    <location>
        <begin position="65"/>
        <end position="85"/>
    </location>
</feature>
<comment type="caution">
    <text evidence="2">The sequence shown here is derived from an EMBL/GenBank/DDBJ whole genome shotgun (WGS) entry which is preliminary data.</text>
</comment>
<evidence type="ECO:0000313" key="3">
    <source>
        <dbReference type="Proteomes" id="UP000606786"/>
    </source>
</evidence>
<keyword evidence="1" id="KW-1133">Transmembrane helix</keyword>
<dbReference type="Proteomes" id="UP000606786">
    <property type="component" value="Unassembled WGS sequence"/>
</dbReference>
<evidence type="ECO:0000313" key="2">
    <source>
        <dbReference type="EMBL" id="CAD6994124.1"/>
    </source>
</evidence>